<evidence type="ECO:0000259" key="6">
    <source>
        <dbReference type="Pfam" id="PF16331"/>
    </source>
</evidence>
<dbReference type="InterPro" id="IPR039565">
    <property type="entry name" value="BamD-like"/>
</dbReference>
<dbReference type="GO" id="GO:0030288">
    <property type="term" value="C:outer membrane-bounded periplasmic space"/>
    <property type="evidence" value="ECO:0007669"/>
    <property type="project" value="UniProtKB-UniRule"/>
</dbReference>
<dbReference type="SUPFAM" id="SSF48452">
    <property type="entry name" value="TPR-like"/>
    <property type="match status" value="1"/>
</dbReference>
<comment type="subcellular location">
    <subcellularLocation>
        <location evidence="2">Periplasm</location>
    </subcellularLocation>
</comment>
<evidence type="ECO:0000256" key="3">
    <source>
        <dbReference type="PROSITE-ProRule" id="PRU00339"/>
    </source>
</evidence>
<dbReference type="RefSeq" id="WP_116651871.1">
    <property type="nucleotide sequence ID" value="NZ_QUZK01000052.1"/>
</dbReference>
<evidence type="ECO:0000256" key="2">
    <source>
        <dbReference type="HAMAP-Rule" id="MF_02066"/>
    </source>
</evidence>
<feature type="repeat" description="TPR" evidence="3">
    <location>
        <begin position="193"/>
        <end position="226"/>
    </location>
</feature>
<feature type="signal peptide" evidence="2">
    <location>
        <begin position="1"/>
        <end position="27"/>
    </location>
</feature>
<keyword evidence="2" id="KW-0574">Periplasm</keyword>
<dbReference type="InterPro" id="IPR034706">
    <property type="entry name" value="CpoB"/>
</dbReference>
<dbReference type="Pfam" id="PF13174">
    <property type="entry name" value="TPR_6"/>
    <property type="match status" value="1"/>
</dbReference>
<feature type="domain" description="Outer membrane lipoprotein BamD-like" evidence="5">
    <location>
        <begin position="155"/>
        <end position="228"/>
    </location>
</feature>
<accession>A0A3E1K4X3</accession>
<evidence type="ECO:0000313" key="7">
    <source>
        <dbReference type="EMBL" id="RFF29065.1"/>
    </source>
</evidence>
<dbReference type="Proteomes" id="UP000260351">
    <property type="component" value="Unassembled WGS sequence"/>
</dbReference>
<keyword evidence="2" id="KW-0131">Cell cycle</keyword>
<dbReference type="InterPro" id="IPR011990">
    <property type="entry name" value="TPR-like_helical_dom_sf"/>
</dbReference>
<evidence type="ECO:0000256" key="4">
    <source>
        <dbReference type="SAM" id="MobiDB-lite"/>
    </source>
</evidence>
<keyword evidence="8" id="KW-1185">Reference proteome</keyword>
<comment type="function">
    <text evidence="2">Mediates coordination of peptidoglycan synthesis and outer membrane constriction during cell division.</text>
</comment>
<feature type="region of interest" description="Disordered" evidence="4">
    <location>
        <begin position="134"/>
        <end position="153"/>
    </location>
</feature>
<name>A0A3E1K4X3_9GAMM</name>
<dbReference type="Pfam" id="PF13525">
    <property type="entry name" value="YfiO"/>
    <property type="match status" value="1"/>
</dbReference>
<keyword evidence="3" id="KW-0802">TPR repeat</keyword>
<feature type="chain" id="PRO_5017839411" description="Cell division coordinator CpoB" evidence="2">
    <location>
        <begin position="28"/>
        <end position="282"/>
    </location>
</feature>
<keyword evidence="2" id="KW-0132">Cell division</keyword>
<dbReference type="AlphaFoldDB" id="A0A3E1K4X3"/>
<comment type="similarity">
    <text evidence="2">Belongs to the CpoB family.</text>
</comment>
<dbReference type="Pfam" id="PF16331">
    <property type="entry name" value="TolA_bind_tri"/>
    <property type="match status" value="1"/>
</dbReference>
<dbReference type="Gene3D" id="1.25.40.10">
    <property type="entry name" value="Tetratricopeptide repeat domain"/>
    <property type="match status" value="1"/>
</dbReference>
<dbReference type="Gene3D" id="1.20.5.110">
    <property type="match status" value="1"/>
</dbReference>
<evidence type="ECO:0000256" key="1">
    <source>
        <dbReference type="ARBA" id="ARBA00022729"/>
    </source>
</evidence>
<dbReference type="GO" id="GO:0043093">
    <property type="term" value="P:FtsZ-dependent cytokinesis"/>
    <property type="evidence" value="ECO:0007669"/>
    <property type="project" value="UniProtKB-UniRule"/>
</dbReference>
<dbReference type="GO" id="GO:0070206">
    <property type="term" value="P:protein trimerization"/>
    <property type="evidence" value="ECO:0007669"/>
    <property type="project" value="InterPro"/>
</dbReference>
<dbReference type="PROSITE" id="PS50005">
    <property type="entry name" value="TPR"/>
    <property type="match status" value="1"/>
</dbReference>
<dbReference type="InterPro" id="IPR014162">
    <property type="entry name" value="CpoB_C"/>
</dbReference>
<dbReference type="HAMAP" id="MF_02066">
    <property type="entry name" value="CpoB"/>
    <property type="match status" value="1"/>
</dbReference>
<gene>
    <name evidence="7" type="primary">ybgF</name>
    <name evidence="2" type="synonym">cpoB</name>
    <name evidence="7" type="ORF">DZC52_14510</name>
</gene>
<evidence type="ECO:0000313" key="8">
    <source>
        <dbReference type="Proteomes" id="UP000260351"/>
    </source>
</evidence>
<protein>
    <recommendedName>
        <fullName evidence="2">Cell division coordinator CpoB</fullName>
    </recommendedName>
</protein>
<reference evidence="7 8" key="1">
    <citation type="submission" date="2018-08" db="EMBL/GenBank/DDBJ databases">
        <title>Wenzhouxiangella salilacus sp. nov., a novel bacterium isolated from a saline lake in Xinjiang Province, China.</title>
        <authorList>
            <person name="Han S."/>
        </authorList>
    </citation>
    <scope>NUCLEOTIDE SEQUENCE [LARGE SCALE GENOMIC DNA]</scope>
    <source>
        <strain evidence="7 8">XDB06</strain>
    </source>
</reference>
<keyword evidence="1 2" id="KW-0732">Signal</keyword>
<dbReference type="SMART" id="SM00028">
    <property type="entry name" value="TPR"/>
    <property type="match status" value="2"/>
</dbReference>
<evidence type="ECO:0000259" key="5">
    <source>
        <dbReference type="Pfam" id="PF13525"/>
    </source>
</evidence>
<organism evidence="7 8">
    <name type="scientific">Wenzhouxiangella sediminis</name>
    <dbReference type="NCBI Taxonomy" id="1792836"/>
    <lineage>
        <taxon>Bacteria</taxon>
        <taxon>Pseudomonadati</taxon>
        <taxon>Pseudomonadota</taxon>
        <taxon>Gammaproteobacteria</taxon>
        <taxon>Chromatiales</taxon>
        <taxon>Wenzhouxiangellaceae</taxon>
        <taxon>Wenzhouxiangella</taxon>
    </lineage>
</organism>
<dbReference type="NCBIfam" id="TIGR02795">
    <property type="entry name" value="tol_pal_ybgF"/>
    <property type="match status" value="1"/>
</dbReference>
<dbReference type="EMBL" id="QUZK01000052">
    <property type="protein sequence ID" value="RFF29065.1"/>
    <property type="molecule type" value="Genomic_DNA"/>
</dbReference>
<comment type="caution">
    <text evidence="7">The sequence shown here is derived from an EMBL/GenBank/DDBJ whole genome shotgun (WGS) entry which is preliminary data.</text>
</comment>
<sequence length="282" mass="31866" precursor="true">MALRHFTKTLVIAAVGLVPAVVVPVQAQDSSDLVYDVQALMEEVRELRGMVESQQREIENLRRRQRDQYLDLDRRLQALEQGGSEPAPVQESDPVQGRTGRESQPVEPASESVPPSRPARDVPEVREPIDAQAEITTLAEPSTGPARDLDSVGEDEKAAYDRAFRALRETRYADAAEGFSSFLEQYPQSAYAPNALYWLAETYYVTRDFETALDYFDELLERFPDSGKQGDALLKIGFSHYEQERWNEARAALEQVRSQYPGTTLARLAEGRLRDMRLAGHY</sequence>
<proteinExistence type="inferred from homology"/>
<feature type="compositionally biased region" description="Low complexity" evidence="4">
    <location>
        <begin position="105"/>
        <end position="114"/>
    </location>
</feature>
<feature type="region of interest" description="Disordered" evidence="4">
    <location>
        <begin position="79"/>
        <end position="125"/>
    </location>
</feature>
<feature type="domain" description="YbgF trimerisation" evidence="6">
    <location>
        <begin position="27"/>
        <end position="84"/>
    </location>
</feature>
<dbReference type="OrthoDB" id="9768142at2"/>
<dbReference type="InterPro" id="IPR032519">
    <property type="entry name" value="YbgF_tri"/>
</dbReference>
<dbReference type="InterPro" id="IPR019734">
    <property type="entry name" value="TPR_rpt"/>
</dbReference>